<evidence type="ECO:0000259" key="5">
    <source>
        <dbReference type="Pfam" id="PF10342"/>
    </source>
</evidence>
<evidence type="ECO:0000313" key="7">
    <source>
        <dbReference type="Proteomes" id="UP000053257"/>
    </source>
</evidence>
<proteinExistence type="predicted"/>
<accession>A0A0C3PVB0</accession>
<feature type="domain" description="Yeast cell wall synthesis Kre9/Knh1-like N-terminal" evidence="5">
    <location>
        <begin position="25"/>
        <end position="109"/>
    </location>
</feature>
<feature type="transmembrane region" description="Helical" evidence="3">
    <location>
        <begin position="193"/>
        <end position="215"/>
    </location>
</feature>
<evidence type="ECO:0000256" key="2">
    <source>
        <dbReference type="SAM" id="MobiDB-lite"/>
    </source>
</evidence>
<sequence>MMLPKLCALAALLPFAASLTITTPTNLTSGGPATISWTTAAGDPSTWSFELVNTDVFHNSFAIANNVNPSLGSISMTLPSVPPGDGYTIEAVNITNINQIFATSGSFTVAPTVSSTSSSASSTLSSAADTALSGSSTLTVSGASGTSSSSSAFGTTLSGSSAASGSGSSSPSGTGSSSSSSATPTNFNGNSGAISFGVNSILALVAAAAVGAAVVA</sequence>
<evidence type="ECO:0000256" key="4">
    <source>
        <dbReference type="SAM" id="SignalP"/>
    </source>
</evidence>
<organism evidence="6 7">
    <name type="scientific">Phlebiopsis gigantea (strain 11061_1 CR5-6)</name>
    <name type="common">White-rot fungus</name>
    <name type="synonym">Peniophora gigantea</name>
    <dbReference type="NCBI Taxonomy" id="745531"/>
    <lineage>
        <taxon>Eukaryota</taxon>
        <taxon>Fungi</taxon>
        <taxon>Dikarya</taxon>
        <taxon>Basidiomycota</taxon>
        <taxon>Agaricomycotina</taxon>
        <taxon>Agaricomycetes</taxon>
        <taxon>Polyporales</taxon>
        <taxon>Phanerochaetaceae</taxon>
        <taxon>Phlebiopsis</taxon>
    </lineage>
</organism>
<dbReference type="HOGENOM" id="CLU_107694_0_0_1"/>
<feature type="chain" id="PRO_5002168391" description="Yeast cell wall synthesis Kre9/Knh1-like N-terminal domain-containing protein" evidence="4">
    <location>
        <begin position="19"/>
        <end position="216"/>
    </location>
</feature>
<dbReference type="EMBL" id="KN840444">
    <property type="protein sequence ID" value="KIP11768.1"/>
    <property type="molecule type" value="Genomic_DNA"/>
</dbReference>
<keyword evidence="3" id="KW-1133">Transmembrane helix</keyword>
<dbReference type="PANTHER" id="PTHR35185">
    <property type="entry name" value="SERINE/THREONINE-RICH PROTEIN ADG2-RELATED"/>
    <property type="match status" value="1"/>
</dbReference>
<dbReference type="Proteomes" id="UP000053257">
    <property type="component" value="Unassembled WGS sequence"/>
</dbReference>
<feature type="region of interest" description="Disordered" evidence="2">
    <location>
        <begin position="162"/>
        <end position="184"/>
    </location>
</feature>
<dbReference type="InterPro" id="IPR018466">
    <property type="entry name" value="Kre9/Knh1-like_N"/>
</dbReference>
<dbReference type="InterPro" id="IPR052479">
    <property type="entry name" value="GPI-anchor_Adhesion_Reg"/>
</dbReference>
<evidence type="ECO:0000256" key="3">
    <source>
        <dbReference type="SAM" id="Phobius"/>
    </source>
</evidence>
<dbReference type="OrthoDB" id="5420143at2759"/>
<evidence type="ECO:0000256" key="1">
    <source>
        <dbReference type="ARBA" id="ARBA00022729"/>
    </source>
</evidence>
<keyword evidence="7" id="KW-1185">Reference proteome</keyword>
<keyword evidence="3" id="KW-0472">Membrane</keyword>
<feature type="signal peptide" evidence="4">
    <location>
        <begin position="1"/>
        <end position="18"/>
    </location>
</feature>
<evidence type="ECO:0000313" key="6">
    <source>
        <dbReference type="EMBL" id="KIP11768.1"/>
    </source>
</evidence>
<dbReference type="PANTHER" id="PTHR35185:SF1">
    <property type="entry name" value="UPF0619 GPI-ANCHORED MEMBRANE PROTEIN C1322.10"/>
    <property type="match status" value="1"/>
</dbReference>
<protein>
    <recommendedName>
        <fullName evidence="5">Yeast cell wall synthesis Kre9/Knh1-like N-terminal domain-containing protein</fullName>
    </recommendedName>
</protein>
<gene>
    <name evidence="6" type="ORF">PHLGIDRAFT_33240</name>
</gene>
<reference evidence="6 7" key="1">
    <citation type="journal article" date="2014" name="PLoS Genet.">
        <title>Analysis of the Phlebiopsis gigantea genome, transcriptome and secretome provides insight into its pioneer colonization strategies of wood.</title>
        <authorList>
            <person name="Hori C."/>
            <person name="Ishida T."/>
            <person name="Igarashi K."/>
            <person name="Samejima M."/>
            <person name="Suzuki H."/>
            <person name="Master E."/>
            <person name="Ferreira P."/>
            <person name="Ruiz-Duenas F.J."/>
            <person name="Held B."/>
            <person name="Canessa P."/>
            <person name="Larrondo L.F."/>
            <person name="Schmoll M."/>
            <person name="Druzhinina I.S."/>
            <person name="Kubicek C.P."/>
            <person name="Gaskell J.A."/>
            <person name="Kersten P."/>
            <person name="St John F."/>
            <person name="Glasner J."/>
            <person name="Sabat G."/>
            <person name="Splinter BonDurant S."/>
            <person name="Syed K."/>
            <person name="Yadav J."/>
            <person name="Mgbeahuruike A.C."/>
            <person name="Kovalchuk A."/>
            <person name="Asiegbu F.O."/>
            <person name="Lackner G."/>
            <person name="Hoffmeister D."/>
            <person name="Rencoret J."/>
            <person name="Gutierrez A."/>
            <person name="Sun H."/>
            <person name="Lindquist E."/>
            <person name="Barry K."/>
            <person name="Riley R."/>
            <person name="Grigoriev I.V."/>
            <person name="Henrissat B."/>
            <person name="Kues U."/>
            <person name="Berka R.M."/>
            <person name="Martinez A.T."/>
            <person name="Covert S.F."/>
            <person name="Blanchette R.A."/>
            <person name="Cullen D."/>
        </authorList>
    </citation>
    <scope>NUCLEOTIDE SEQUENCE [LARGE SCALE GENOMIC DNA]</scope>
    <source>
        <strain evidence="6 7">11061_1 CR5-6</strain>
    </source>
</reference>
<dbReference type="Pfam" id="PF10342">
    <property type="entry name" value="Kre9_KNH"/>
    <property type="match status" value="1"/>
</dbReference>
<name>A0A0C3PVB0_PHLG1</name>
<keyword evidence="3" id="KW-0812">Transmembrane</keyword>
<dbReference type="AlphaFoldDB" id="A0A0C3PVB0"/>
<keyword evidence="1 4" id="KW-0732">Signal</keyword>